<comment type="catalytic activity">
    <reaction evidence="9 10">
        <text>oxaloacetate + ATP = phosphoenolpyruvate + ADP + CO2</text>
        <dbReference type="Rhea" id="RHEA:18617"/>
        <dbReference type="ChEBI" id="CHEBI:16452"/>
        <dbReference type="ChEBI" id="CHEBI:16526"/>
        <dbReference type="ChEBI" id="CHEBI:30616"/>
        <dbReference type="ChEBI" id="CHEBI:58702"/>
        <dbReference type="ChEBI" id="CHEBI:456216"/>
        <dbReference type="EC" id="4.1.1.49"/>
    </reaction>
</comment>
<feature type="binding site" evidence="10">
    <location>
        <position position="310"/>
    </location>
    <ligand>
        <name>ATP</name>
        <dbReference type="ChEBI" id="CHEBI:30616"/>
    </ligand>
</feature>
<feature type="binding site" evidence="10">
    <location>
        <position position="272"/>
    </location>
    <ligand>
        <name>ATP</name>
        <dbReference type="ChEBI" id="CHEBI:30616"/>
    </ligand>
</feature>
<evidence type="ECO:0000256" key="8">
    <source>
        <dbReference type="ARBA" id="ARBA00023239"/>
    </source>
</evidence>
<dbReference type="EC" id="4.1.1.49" evidence="3 10"/>
<evidence type="ECO:0000256" key="7">
    <source>
        <dbReference type="ARBA" id="ARBA00022840"/>
    </source>
</evidence>
<name>A0A2K9NUA5_BACTC</name>
<evidence type="ECO:0000256" key="9">
    <source>
        <dbReference type="ARBA" id="ARBA00047371"/>
    </source>
</evidence>
<comment type="cofactor">
    <cofactor evidence="10">
        <name>Mn(2+)</name>
        <dbReference type="ChEBI" id="CHEBI:29035"/>
    </cofactor>
    <text evidence="10">Binds 1 Mn(2+) ion per subunit.</text>
</comment>
<dbReference type="PIRSF" id="PIRSF006294">
    <property type="entry name" value="PEP_crbxkin"/>
    <property type="match status" value="1"/>
</dbReference>
<comment type="function">
    <text evidence="10">Involved in the gluconeogenesis. Catalyzes the conversion of oxaloacetate (OAA) to phosphoenolpyruvate (PEP) through direct phosphoryl transfer between the nucleoside triphosphate and OAA.</text>
</comment>
<feature type="binding site" evidence="10">
    <location>
        <position position="310"/>
    </location>
    <ligand>
        <name>substrate</name>
    </ligand>
</feature>
<organism evidence="11 12">
    <name type="scientific">Bacteriovorax stolpii</name>
    <name type="common">Bdellovibrio stolpii</name>
    <dbReference type="NCBI Taxonomy" id="960"/>
    <lineage>
        <taxon>Bacteria</taxon>
        <taxon>Pseudomonadati</taxon>
        <taxon>Bdellovibrionota</taxon>
        <taxon>Bacteriovoracia</taxon>
        <taxon>Bacteriovoracales</taxon>
        <taxon>Bacteriovoracaceae</taxon>
        <taxon>Bacteriovorax</taxon>
    </lineage>
</organism>
<keyword evidence="6 10" id="KW-0210">Decarboxylase</keyword>
<keyword evidence="10" id="KW-0479">Metal-binding</keyword>
<sequence length="510" mass="56683">MVKLDFTPKKLLKNSHKSLLIEKALKRNEGHLGPNGEFVITTGDHTGRAANDKYVVLNELSENNIWWENNIKKMDQEVFEALEREVLSALNNAEEVFSTDRSIGSLSHFSLGIEFFSTEASSALFTLYMFKPFAGKGKHNDTYKILHAPHLKVDPKKYNLRSETVIVTCFKKKTTLIIGTQYSGEIKKSMFSTMNYLLPDHDILPMHSGANQNVAGESSVFFGLSGTGKTTLSTDEGLLLIGDDEHGMSDRGIFNFEGGCYAKTYKLSPSTEPEIFNASTQFSSYLENVKLSDDREQIDFFDDSITENGRSSYPLSFIKNRVVDGVGKLPKNIFYLSADAFGVLPPVSLLTSEQVMDFFQLGYSAKLAGTEVGVKVPEATFSACFGAPFMLRRPEVYANLLGNMMAKHDIKVWLINTGWYGGSYGTGTRFPLKTTRTIIRAIQAGELANAQFVKDEYFDLKIPVTVNGVETSILSPANAWSDKEAYKTTAKKLAEGFKTQLLKLRGDCSL</sequence>
<keyword evidence="10" id="KW-0464">Manganese</keyword>
<dbReference type="PANTHER" id="PTHR30031:SF0">
    <property type="entry name" value="PHOSPHOENOLPYRUVATE CARBOXYKINASE (ATP)"/>
    <property type="match status" value="1"/>
</dbReference>
<keyword evidence="11" id="KW-0670">Pyruvate</keyword>
<reference evidence="11 12" key="1">
    <citation type="submission" date="2018-01" db="EMBL/GenBank/DDBJ databases">
        <title>Complete genome sequence of Bacteriovorax stolpii DSM12778.</title>
        <authorList>
            <person name="Tang B."/>
            <person name="Chang J."/>
        </authorList>
    </citation>
    <scope>NUCLEOTIDE SEQUENCE [LARGE SCALE GENOMIC DNA]</scope>
    <source>
        <strain evidence="11 12">DSM 12778</strain>
    </source>
</reference>
<feature type="binding site" evidence="10">
    <location>
        <position position="207"/>
    </location>
    <ligand>
        <name>ATP</name>
        <dbReference type="ChEBI" id="CHEBI:30616"/>
    </ligand>
</feature>
<feature type="binding site" evidence="10">
    <location>
        <position position="188"/>
    </location>
    <ligand>
        <name>substrate</name>
    </ligand>
</feature>
<dbReference type="Gene3D" id="2.170.8.10">
    <property type="entry name" value="Phosphoenolpyruvate Carboxykinase, domain 2"/>
    <property type="match status" value="1"/>
</dbReference>
<comment type="pathway">
    <text evidence="1 10">Carbohydrate biosynthesis; gluconeogenesis.</text>
</comment>
<dbReference type="GO" id="GO:0046872">
    <property type="term" value="F:metal ion binding"/>
    <property type="evidence" value="ECO:0007669"/>
    <property type="project" value="UniProtKB-KW"/>
</dbReference>
<dbReference type="Proteomes" id="UP000235584">
    <property type="component" value="Chromosome"/>
</dbReference>
<dbReference type="UniPathway" id="UPA00138"/>
<comment type="subcellular location">
    <subcellularLocation>
        <location evidence="10">Cytoplasm</location>
    </subcellularLocation>
</comment>
<dbReference type="EMBL" id="CP025704">
    <property type="protein sequence ID" value="AUN99099.1"/>
    <property type="molecule type" value="Genomic_DNA"/>
</dbReference>
<evidence type="ECO:0000256" key="2">
    <source>
        <dbReference type="ARBA" id="ARBA00006052"/>
    </source>
</evidence>
<dbReference type="InterPro" id="IPR013035">
    <property type="entry name" value="PEP_carboxykinase_C"/>
</dbReference>
<keyword evidence="11" id="KW-0808">Transferase</keyword>
<keyword evidence="11" id="KW-0418">Kinase</keyword>
<keyword evidence="5 10" id="KW-0547">Nucleotide-binding</keyword>
<evidence type="ECO:0000313" key="12">
    <source>
        <dbReference type="Proteomes" id="UP000235584"/>
    </source>
</evidence>
<evidence type="ECO:0000256" key="4">
    <source>
        <dbReference type="ARBA" id="ARBA00022432"/>
    </source>
</evidence>
<dbReference type="HAMAP" id="MF_00453">
    <property type="entry name" value="PEPCK_ATP"/>
    <property type="match status" value="1"/>
</dbReference>
<comment type="similarity">
    <text evidence="2 10">Belongs to the phosphoenolpyruvate carboxykinase (ATP) family.</text>
</comment>
<protein>
    <recommendedName>
        <fullName evidence="3 10">Phosphoenolpyruvate carboxykinase (ATP)</fullName>
        <shortName evidence="10">PCK</shortName>
        <shortName evidence="10">PEP carboxykinase</shortName>
        <shortName evidence="10">PEPCK</shortName>
        <ecNumber evidence="3 10">4.1.1.49</ecNumber>
    </recommendedName>
</protein>
<dbReference type="GO" id="GO:0005829">
    <property type="term" value="C:cytosol"/>
    <property type="evidence" value="ECO:0007669"/>
    <property type="project" value="TreeGrafter"/>
</dbReference>
<keyword evidence="7 10" id="KW-0067">ATP-binding</keyword>
<dbReference type="AlphaFoldDB" id="A0A2K9NUA5"/>
<evidence type="ECO:0000256" key="1">
    <source>
        <dbReference type="ARBA" id="ARBA00004742"/>
    </source>
</evidence>
<accession>A0A2K9NUA5</accession>
<dbReference type="KEGG" id="bsto:C0V70_13510"/>
<dbReference type="SUPFAM" id="SSF68923">
    <property type="entry name" value="PEP carboxykinase N-terminal domain"/>
    <property type="match status" value="1"/>
</dbReference>
<feature type="binding site" evidence="10">
    <location>
        <position position="48"/>
    </location>
    <ligand>
        <name>substrate</name>
    </ligand>
</feature>
<feature type="binding site" evidence="10">
    <location>
        <position position="182"/>
    </location>
    <ligand>
        <name>substrate</name>
    </ligand>
</feature>
<feature type="binding site" evidence="10">
    <location>
        <position position="244"/>
    </location>
    <ligand>
        <name>Mn(2+)</name>
        <dbReference type="ChEBI" id="CHEBI:29035"/>
    </ligand>
</feature>
<dbReference type="Gene3D" id="3.90.228.20">
    <property type="match status" value="1"/>
</dbReference>
<dbReference type="GO" id="GO:0005524">
    <property type="term" value="F:ATP binding"/>
    <property type="evidence" value="ECO:0007669"/>
    <property type="project" value="UniProtKB-UniRule"/>
</dbReference>
<evidence type="ECO:0000256" key="6">
    <source>
        <dbReference type="ARBA" id="ARBA00022793"/>
    </source>
</evidence>
<comment type="caution">
    <text evidence="10">Lacks conserved residue(s) required for the propagation of feature annotation.</text>
</comment>
<feature type="binding site" evidence="10">
    <location>
        <position position="207"/>
    </location>
    <ligand>
        <name>Mn(2+)</name>
        <dbReference type="ChEBI" id="CHEBI:29035"/>
    </ligand>
</feature>
<feature type="binding site" evidence="10">
    <location>
        <position position="188"/>
    </location>
    <ligand>
        <name>Mn(2+)</name>
        <dbReference type="ChEBI" id="CHEBI:29035"/>
    </ligand>
</feature>
<evidence type="ECO:0000256" key="10">
    <source>
        <dbReference type="HAMAP-Rule" id="MF_00453"/>
    </source>
</evidence>
<feature type="binding site" evidence="10">
    <location>
        <position position="188"/>
    </location>
    <ligand>
        <name>ATP</name>
        <dbReference type="ChEBI" id="CHEBI:30616"/>
    </ligand>
</feature>
<dbReference type="SUPFAM" id="SSF53795">
    <property type="entry name" value="PEP carboxykinase-like"/>
    <property type="match status" value="1"/>
</dbReference>
<dbReference type="InterPro" id="IPR008210">
    <property type="entry name" value="PEP_carboxykinase_N"/>
</dbReference>
<dbReference type="Gene3D" id="3.40.449.10">
    <property type="entry name" value="Phosphoenolpyruvate Carboxykinase, domain 1"/>
    <property type="match status" value="1"/>
</dbReference>
<dbReference type="GO" id="GO:0004612">
    <property type="term" value="F:phosphoenolpyruvate carboxykinase (ATP) activity"/>
    <property type="evidence" value="ECO:0007669"/>
    <property type="project" value="UniProtKB-UniRule"/>
</dbReference>
<evidence type="ECO:0000256" key="3">
    <source>
        <dbReference type="ARBA" id="ARBA00012363"/>
    </source>
</evidence>
<dbReference type="OrthoDB" id="9806325at2"/>
<proteinExistence type="inferred from homology"/>
<dbReference type="PANTHER" id="PTHR30031">
    <property type="entry name" value="PHOSPHOENOLPYRUVATE CARBOXYKINASE ATP"/>
    <property type="match status" value="1"/>
</dbReference>
<evidence type="ECO:0000313" key="11">
    <source>
        <dbReference type="EMBL" id="AUN99099.1"/>
    </source>
</evidence>
<feature type="binding site" evidence="10">
    <location>
        <position position="435"/>
    </location>
    <ligand>
        <name>ATP</name>
        <dbReference type="ChEBI" id="CHEBI:30616"/>
    </ligand>
</feature>
<dbReference type="NCBIfam" id="NF006821">
    <property type="entry name" value="PRK09344.1-3"/>
    <property type="match status" value="1"/>
</dbReference>
<keyword evidence="12" id="KW-1185">Reference proteome</keyword>
<dbReference type="GO" id="GO:0006094">
    <property type="term" value="P:gluconeogenesis"/>
    <property type="evidence" value="ECO:0007669"/>
    <property type="project" value="UniProtKB-UniRule"/>
</dbReference>
<keyword evidence="8 10" id="KW-0456">Lyase</keyword>
<keyword evidence="4 10" id="KW-0312">Gluconeogenesis</keyword>
<dbReference type="Pfam" id="PF01293">
    <property type="entry name" value="PEPCK_ATP"/>
    <property type="match status" value="1"/>
</dbReference>
<evidence type="ECO:0000256" key="5">
    <source>
        <dbReference type="ARBA" id="ARBA00022741"/>
    </source>
</evidence>
<dbReference type="GO" id="GO:0016301">
    <property type="term" value="F:kinase activity"/>
    <property type="evidence" value="ECO:0007669"/>
    <property type="project" value="UniProtKB-KW"/>
</dbReference>
<feature type="binding site" evidence="10">
    <location>
        <begin position="223"/>
        <end position="231"/>
    </location>
    <ligand>
        <name>ATP</name>
        <dbReference type="ChEBI" id="CHEBI:30616"/>
    </ligand>
</feature>
<dbReference type="InterPro" id="IPR001272">
    <property type="entry name" value="PEP_carboxykinase_ATP"/>
</dbReference>
<keyword evidence="10" id="KW-0963">Cytoplasm</keyword>
<gene>
    <name evidence="10" type="primary">pckA</name>
    <name evidence="11" type="ORF">C0V70_13510</name>
</gene>
<dbReference type="RefSeq" id="WP_102244390.1">
    <property type="nucleotide sequence ID" value="NZ_CP025704.1"/>
</dbReference>